<evidence type="ECO:0000313" key="2">
    <source>
        <dbReference type="EMBL" id="KAF2486001.1"/>
    </source>
</evidence>
<accession>A0A6A6Q1V9</accession>
<feature type="non-terminal residue" evidence="2">
    <location>
        <position position="458"/>
    </location>
</feature>
<evidence type="ECO:0000256" key="1">
    <source>
        <dbReference type="SAM" id="MobiDB-lite"/>
    </source>
</evidence>
<proteinExistence type="predicted"/>
<reference evidence="2" key="1">
    <citation type="journal article" date="2020" name="Stud. Mycol.">
        <title>101 Dothideomycetes genomes: a test case for predicting lifestyles and emergence of pathogens.</title>
        <authorList>
            <person name="Haridas S."/>
            <person name="Albert R."/>
            <person name="Binder M."/>
            <person name="Bloem J."/>
            <person name="Labutti K."/>
            <person name="Salamov A."/>
            <person name="Andreopoulos B."/>
            <person name="Baker S."/>
            <person name="Barry K."/>
            <person name="Bills G."/>
            <person name="Bluhm B."/>
            <person name="Cannon C."/>
            <person name="Castanera R."/>
            <person name="Culley D."/>
            <person name="Daum C."/>
            <person name="Ezra D."/>
            <person name="Gonzalez J."/>
            <person name="Henrissat B."/>
            <person name="Kuo A."/>
            <person name="Liang C."/>
            <person name="Lipzen A."/>
            <person name="Lutzoni F."/>
            <person name="Magnuson J."/>
            <person name="Mondo S."/>
            <person name="Nolan M."/>
            <person name="Ohm R."/>
            <person name="Pangilinan J."/>
            <person name="Park H.-J."/>
            <person name="Ramirez L."/>
            <person name="Alfaro M."/>
            <person name="Sun H."/>
            <person name="Tritt A."/>
            <person name="Yoshinaga Y."/>
            <person name="Zwiers L.-H."/>
            <person name="Turgeon B."/>
            <person name="Goodwin S."/>
            <person name="Spatafora J."/>
            <person name="Crous P."/>
            <person name="Grigoriev I."/>
        </authorList>
    </citation>
    <scope>NUCLEOTIDE SEQUENCE</scope>
    <source>
        <strain evidence="2">CBS 113389</strain>
    </source>
</reference>
<dbReference type="AlphaFoldDB" id="A0A6A6Q1V9"/>
<dbReference type="EMBL" id="MU001632">
    <property type="protein sequence ID" value="KAF2486001.1"/>
    <property type="molecule type" value="Genomic_DNA"/>
</dbReference>
<dbReference type="Proteomes" id="UP000799767">
    <property type="component" value="Unassembled WGS sequence"/>
</dbReference>
<feature type="compositionally biased region" description="Low complexity" evidence="1">
    <location>
        <begin position="12"/>
        <end position="29"/>
    </location>
</feature>
<organism evidence="2 3">
    <name type="scientific">Neohortaea acidophila</name>
    <dbReference type="NCBI Taxonomy" id="245834"/>
    <lineage>
        <taxon>Eukaryota</taxon>
        <taxon>Fungi</taxon>
        <taxon>Dikarya</taxon>
        <taxon>Ascomycota</taxon>
        <taxon>Pezizomycotina</taxon>
        <taxon>Dothideomycetes</taxon>
        <taxon>Dothideomycetidae</taxon>
        <taxon>Mycosphaerellales</taxon>
        <taxon>Teratosphaeriaceae</taxon>
        <taxon>Neohortaea</taxon>
    </lineage>
</organism>
<feature type="compositionally biased region" description="Pro residues" evidence="1">
    <location>
        <begin position="392"/>
        <end position="410"/>
    </location>
</feature>
<evidence type="ECO:0000313" key="3">
    <source>
        <dbReference type="Proteomes" id="UP000799767"/>
    </source>
</evidence>
<feature type="compositionally biased region" description="Low complexity" evidence="1">
    <location>
        <begin position="56"/>
        <end position="93"/>
    </location>
</feature>
<name>A0A6A6Q1V9_9PEZI</name>
<feature type="region of interest" description="Disordered" evidence="1">
    <location>
        <begin position="363"/>
        <end position="432"/>
    </location>
</feature>
<keyword evidence="3" id="KW-1185">Reference proteome</keyword>
<gene>
    <name evidence="2" type="ORF">BDY17DRAFT_290689</name>
</gene>
<dbReference type="GeneID" id="54473552"/>
<dbReference type="RefSeq" id="XP_033592570.1">
    <property type="nucleotide sequence ID" value="XM_033732550.1"/>
</dbReference>
<protein>
    <submittedName>
        <fullName evidence="2">Uncharacterized protein</fullName>
    </submittedName>
</protein>
<sequence>MAPRTRPARASKPTPKVAAAVATAPTAPTAPLPSKRKSSKQGSRQAPSKARRRTTDASTAATAAAAAAAATTTARSKTKDAPAAPTAAASRSMDASAAAAVDDSLLNEIEAADTGLDGFQSLHDSEAEPEVVDLTVDPSTFEYELVWRVLAGRTQQQREIAYKRKTCKGNQPVYHMAQAWAAQQAGNLKIYRLSATASYEDQPAKKQYKTDIEYLHEFEELLARLISWQKHGWTEPCITMLWFCERDQVSTVLASSSPAAASSQRRRTATTRQEALVPSQIEEMESQGDYSASLRLEWTCTQQACPNYGDGKNGYCYWRNTNVPDNHCPFTKDIFAEWATEIKAGNLDARVPNLDIHSALHKSQARMRLKSSNHKKLEPPPSRSPERRGREPWPPYYFPYPPPGMGPPYTPAAGAIPEPPSSQPSSSAPSERVDRFLDWCAERDSWRGFGADLDRMRL</sequence>
<feature type="compositionally biased region" description="Basic residues" evidence="1">
    <location>
        <begin position="363"/>
        <end position="374"/>
    </location>
</feature>
<feature type="region of interest" description="Disordered" evidence="1">
    <location>
        <begin position="1"/>
        <end position="93"/>
    </location>
</feature>